<evidence type="ECO:0000313" key="2">
    <source>
        <dbReference type="Proteomes" id="UP000616151"/>
    </source>
</evidence>
<keyword evidence="1" id="KW-0378">Hydrolase</keyword>
<reference evidence="1" key="1">
    <citation type="submission" date="2021-01" db="EMBL/GenBank/DDBJ databases">
        <authorList>
            <person name="Sun Q."/>
        </authorList>
    </citation>
    <scope>NUCLEOTIDE SEQUENCE</scope>
    <source>
        <strain evidence="1">YIM B02566</strain>
    </source>
</reference>
<gene>
    <name evidence="1" type="ORF">JHL16_31245</name>
</gene>
<keyword evidence="1" id="KW-0347">Helicase</keyword>
<dbReference type="EMBL" id="JAENHL010000008">
    <property type="protein sequence ID" value="MBK1870883.1"/>
    <property type="molecule type" value="Genomic_DNA"/>
</dbReference>
<accession>A0ACC5RE05</accession>
<name>A0ACC5RE05_9HYPH</name>
<keyword evidence="2" id="KW-1185">Reference proteome</keyword>
<protein>
    <submittedName>
        <fullName evidence="1">ATP-dependent DNA helicase</fullName>
    </submittedName>
</protein>
<sequence length="942" mass="104179">MSLSSSLLFPQNETAPVAVLDGIALKLAPDKRVEAAEALTHLIREPHLLCHSAFVIERLGFAAEAPRAVIRQAREQKHVDVAELFAFVCPARFATPTPKGIARALGLDPETEETELLRAIADDLIARLTSPNYPLLRETAENATFLARANWPWARAVMTALMKANPRLDVGTFVTGLNVWDRIDEWEDDGGRPPGSHLGVSPDEAKDFLAQVLGADAETRVEQKDYAATTTHAFQPRDEETSNHILLAEAGTGLGKTLGYLSPSWLWARKNNAPVWVSTYTKNLQRQIDQETQRIVADPAERRDRIVIRKGRENYVCLLNLQEAFAKMSSANPRSALLAALVARWVRASRDGDMVGGDFPSWLLPLFNDVALDGENRALSPAALGLTDRRGECIYAACPHYRKCFIERAMIQGRKADLVIANHALVLRKAAVDQAIGYTQTKEESSAPQDLRRLVFDEGHHLFDASDSAFSGHLTALETAELRRWLRGPESAGRRGRGLKERVGDLVSDDETAEKHLNAVLSAAYALPGPGWTRRIQAGTPEGAAESFLTLVRQQVLARAEQNSGQTLETDCMPLVEGLSTAAGELAAALIDLKRPMASLANTLAKKLDDEAAELTTYDRGRIEAVARSLRRRGELMVGSWIDMIERLLDKPNPLFVEWFSVDQMFGREADVGLHSHWIDPTEPLALVVLKPADGVVITSATLKDRPPEAPEDWTNAEMRTGAVHLPYPVRRVSYDSPFDYKNSSRIIVVNDVNREDMDQLAAAYRELFLGARGGSLGLFTAISRLRAVYKRLVRPLAQKGLPLYAQHVDPIDTGTLVDMFRAERDACLLGTDAVRDGVDVPGDSLRLIVLDRVPWGTPTILERARKQAFGGQAYTDMTVRLRLRQAFGRLIRREGDRGAFVVLDPRLASRFCTAFPPGMRIERVGLVDAIDMVRDFIQSPP</sequence>
<keyword evidence="1" id="KW-0067">ATP-binding</keyword>
<organism evidence="1 2">
    <name type="scientific">Taklimakanibacter albus</name>
    <dbReference type="NCBI Taxonomy" id="2800327"/>
    <lineage>
        <taxon>Bacteria</taxon>
        <taxon>Pseudomonadati</taxon>
        <taxon>Pseudomonadota</taxon>
        <taxon>Alphaproteobacteria</taxon>
        <taxon>Hyphomicrobiales</taxon>
        <taxon>Aestuariivirgaceae</taxon>
        <taxon>Taklimakanibacter</taxon>
    </lineage>
</organism>
<evidence type="ECO:0000313" key="1">
    <source>
        <dbReference type="EMBL" id="MBK1870883.1"/>
    </source>
</evidence>
<proteinExistence type="predicted"/>
<dbReference type="Proteomes" id="UP000616151">
    <property type="component" value="Unassembled WGS sequence"/>
</dbReference>
<comment type="caution">
    <text evidence="1">The sequence shown here is derived from an EMBL/GenBank/DDBJ whole genome shotgun (WGS) entry which is preliminary data.</text>
</comment>
<keyword evidence="1" id="KW-0547">Nucleotide-binding</keyword>